<evidence type="ECO:0000313" key="10">
    <source>
        <dbReference type="Proteomes" id="UP001213623"/>
    </source>
</evidence>
<evidence type="ECO:0000256" key="1">
    <source>
        <dbReference type="ARBA" id="ARBA00004123"/>
    </source>
</evidence>
<keyword evidence="10" id="KW-1185">Reference proteome</keyword>
<evidence type="ECO:0000256" key="5">
    <source>
        <dbReference type="ARBA" id="ARBA00022728"/>
    </source>
</evidence>
<dbReference type="PANTHER" id="PTHR13007:SF19">
    <property type="entry name" value="PRE-MRNA-SPLICING FACTOR 18"/>
    <property type="match status" value="1"/>
</dbReference>
<dbReference type="AlphaFoldDB" id="A0AAF0ENG0"/>
<protein>
    <recommendedName>
        <fullName evidence="3">Pre-mRNA-splicing factor 18</fullName>
    </recommendedName>
</protein>
<reference evidence="9" key="1">
    <citation type="submission" date="2023-03" db="EMBL/GenBank/DDBJ databases">
        <title>Mating type loci evolution in Malassezia.</title>
        <authorList>
            <person name="Coelho M.A."/>
        </authorList>
    </citation>
    <scope>NUCLEOTIDE SEQUENCE</scope>
    <source>
        <strain evidence="9">CBS 9557</strain>
    </source>
</reference>
<evidence type="ECO:0000259" key="8">
    <source>
        <dbReference type="Pfam" id="PF02840"/>
    </source>
</evidence>
<evidence type="ECO:0000256" key="6">
    <source>
        <dbReference type="ARBA" id="ARBA00023187"/>
    </source>
</evidence>
<evidence type="ECO:0000256" key="7">
    <source>
        <dbReference type="ARBA" id="ARBA00023242"/>
    </source>
</evidence>
<dbReference type="GO" id="GO:0000350">
    <property type="term" value="P:generation of catalytic spliceosome for second transesterification step"/>
    <property type="evidence" value="ECO:0007669"/>
    <property type="project" value="TreeGrafter"/>
</dbReference>
<proteinExistence type="inferred from homology"/>
<keyword evidence="4" id="KW-0507">mRNA processing</keyword>
<evidence type="ECO:0000313" key="9">
    <source>
        <dbReference type="EMBL" id="WFD27854.1"/>
    </source>
</evidence>
<evidence type="ECO:0000256" key="4">
    <source>
        <dbReference type="ARBA" id="ARBA00022664"/>
    </source>
</evidence>
<dbReference type="Pfam" id="PF02840">
    <property type="entry name" value="Prp18"/>
    <property type="match status" value="1"/>
</dbReference>
<keyword evidence="5" id="KW-0747">Spliceosome</keyword>
<dbReference type="PANTHER" id="PTHR13007">
    <property type="entry name" value="PRE-MRNA SPLICING FACTOR-RELATED"/>
    <property type="match status" value="1"/>
</dbReference>
<organism evidence="9 10">
    <name type="scientific">Malassezia nana</name>
    <dbReference type="NCBI Taxonomy" id="180528"/>
    <lineage>
        <taxon>Eukaryota</taxon>
        <taxon>Fungi</taxon>
        <taxon>Dikarya</taxon>
        <taxon>Basidiomycota</taxon>
        <taxon>Ustilaginomycotina</taxon>
        <taxon>Malasseziomycetes</taxon>
        <taxon>Malasseziales</taxon>
        <taxon>Malasseziaceae</taxon>
        <taxon>Malassezia</taxon>
    </lineage>
</organism>
<dbReference type="Gene3D" id="1.20.940.10">
    <property type="entry name" value="Functional domain of the splicing factor Prp18"/>
    <property type="match status" value="1"/>
</dbReference>
<dbReference type="GO" id="GO:0046540">
    <property type="term" value="C:U4/U6 x U5 tri-snRNP complex"/>
    <property type="evidence" value="ECO:0007669"/>
    <property type="project" value="TreeGrafter"/>
</dbReference>
<dbReference type="SUPFAM" id="SSF47938">
    <property type="entry name" value="Functional domain of the splicing factor Prp18"/>
    <property type="match status" value="1"/>
</dbReference>
<name>A0AAF0ENG0_9BASI</name>
<dbReference type="GO" id="GO:0005682">
    <property type="term" value="C:U5 snRNP"/>
    <property type="evidence" value="ECO:0007669"/>
    <property type="project" value="TreeGrafter"/>
</dbReference>
<dbReference type="Proteomes" id="UP001213623">
    <property type="component" value="Chromosome 5"/>
</dbReference>
<feature type="domain" description="Prp18" evidence="8">
    <location>
        <begin position="30"/>
        <end position="169"/>
    </location>
</feature>
<gene>
    <name evidence="9" type="ORF">MNAN1_002860</name>
</gene>
<evidence type="ECO:0000256" key="3">
    <source>
        <dbReference type="ARBA" id="ARBA00018242"/>
    </source>
</evidence>
<accession>A0AAF0ENG0</accession>
<dbReference type="InterPro" id="IPR039979">
    <property type="entry name" value="PRPF18"/>
</dbReference>
<dbReference type="EMBL" id="CP119896">
    <property type="protein sequence ID" value="WFD27854.1"/>
    <property type="molecule type" value="Genomic_DNA"/>
</dbReference>
<comment type="subcellular location">
    <subcellularLocation>
        <location evidence="1">Nucleus</location>
    </subcellularLocation>
</comment>
<comment type="similarity">
    <text evidence="2">Belongs to the PRP18 family.</text>
</comment>
<sequence length="178" mass="20735">MREGVGMRSVMDLKLMWTDTARVYPIIYYTLKGLLEDWEVELEKRPDIVKRSEKGQKMTDLHVQTATNLKPLFKLLRRRSVDSDVLLHIAEIVHYMQQREYRKANDAYLQLSIGNAPWPIGITMAGIHERSADEKLYTSKVAHVLNDEVSRKYIQSLKRLMTFAQSHYPPDDLSKLMG</sequence>
<keyword evidence="6" id="KW-0508">mRNA splicing</keyword>
<keyword evidence="7" id="KW-0539">Nucleus</keyword>
<dbReference type="GO" id="GO:0071021">
    <property type="term" value="C:U2-type post-spliceosomal complex"/>
    <property type="evidence" value="ECO:0007669"/>
    <property type="project" value="TreeGrafter"/>
</dbReference>
<evidence type="ECO:0000256" key="2">
    <source>
        <dbReference type="ARBA" id="ARBA00008137"/>
    </source>
</evidence>
<dbReference type="InterPro" id="IPR004098">
    <property type="entry name" value="Prp18"/>
</dbReference>